<dbReference type="InterPro" id="IPR013103">
    <property type="entry name" value="RVT_2"/>
</dbReference>
<dbReference type="SUPFAM" id="SSF56672">
    <property type="entry name" value="DNA/RNA polymerases"/>
    <property type="match status" value="1"/>
</dbReference>
<evidence type="ECO:0000313" key="3">
    <source>
        <dbReference type="RefSeq" id="XP_056862390.1"/>
    </source>
</evidence>
<dbReference type="AlphaFoldDB" id="A0A9W3DF06"/>
<dbReference type="PANTHER" id="PTHR11439">
    <property type="entry name" value="GAG-POL-RELATED RETROTRANSPOSON"/>
    <property type="match status" value="1"/>
</dbReference>
<feature type="domain" description="Reverse transcriptase Ty1/copia-type" evidence="1">
    <location>
        <begin position="2"/>
        <end position="83"/>
    </location>
</feature>
<dbReference type="PANTHER" id="PTHR11439:SF483">
    <property type="entry name" value="PEPTIDE SYNTHASE GLIP-LIKE, PUTATIVE (AFU_ORTHOLOGUE AFUA_3G12920)-RELATED"/>
    <property type="match status" value="1"/>
</dbReference>
<keyword evidence="2" id="KW-1185">Reference proteome</keyword>
<dbReference type="RefSeq" id="XP_056862390.1">
    <property type="nucleotide sequence ID" value="XM_057006410.1"/>
</dbReference>
<dbReference type="GeneID" id="130510063"/>
<gene>
    <name evidence="3" type="primary">LOC130510063</name>
</gene>
<organism evidence="2 3">
    <name type="scientific">Raphanus sativus</name>
    <name type="common">Radish</name>
    <name type="synonym">Raphanus raphanistrum var. sativus</name>
    <dbReference type="NCBI Taxonomy" id="3726"/>
    <lineage>
        <taxon>Eukaryota</taxon>
        <taxon>Viridiplantae</taxon>
        <taxon>Streptophyta</taxon>
        <taxon>Embryophyta</taxon>
        <taxon>Tracheophyta</taxon>
        <taxon>Spermatophyta</taxon>
        <taxon>Magnoliopsida</taxon>
        <taxon>eudicotyledons</taxon>
        <taxon>Gunneridae</taxon>
        <taxon>Pentapetalae</taxon>
        <taxon>rosids</taxon>
        <taxon>malvids</taxon>
        <taxon>Brassicales</taxon>
        <taxon>Brassicaceae</taxon>
        <taxon>Brassiceae</taxon>
        <taxon>Raphanus</taxon>
    </lineage>
</organism>
<reference evidence="2" key="1">
    <citation type="journal article" date="2019" name="Database">
        <title>The radish genome database (RadishGD): an integrated information resource for radish genomics.</title>
        <authorList>
            <person name="Yu H.J."/>
            <person name="Baek S."/>
            <person name="Lee Y.J."/>
            <person name="Cho A."/>
            <person name="Mun J.H."/>
        </authorList>
    </citation>
    <scope>NUCLEOTIDE SEQUENCE [LARGE SCALE GENOMIC DNA]</scope>
    <source>
        <strain evidence="2">cv. WK10039</strain>
    </source>
</reference>
<dbReference type="KEGG" id="rsz:130510063"/>
<name>A0A9W3DF06_RAPSA</name>
<dbReference type="OrthoDB" id="413760at2759"/>
<evidence type="ECO:0000313" key="2">
    <source>
        <dbReference type="Proteomes" id="UP000504610"/>
    </source>
</evidence>
<evidence type="ECO:0000259" key="1">
    <source>
        <dbReference type="Pfam" id="PF07727"/>
    </source>
</evidence>
<dbReference type="InterPro" id="IPR043502">
    <property type="entry name" value="DNA/RNA_pol_sf"/>
</dbReference>
<reference evidence="3" key="2">
    <citation type="submission" date="2025-08" db="UniProtKB">
        <authorList>
            <consortium name="RefSeq"/>
        </authorList>
    </citation>
    <scope>IDENTIFICATION</scope>
    <source>
        <tissue evidence="3">Leaf</tissue>
    </source>
</reference>
<sequence>MLIVAVYVDDLLITGSSLEAILEFKHEMASKFEMSDLGLLTYYLGIDVIQYKGGIILKQDAYARKILDDAGMSSCNPTHVPLEINAQFSKASNEDKIDERAYRRSIGCLRYLLHTRPDLSFSVGVLSRYMQEPKTSHGSALKQVLRYLRGSSMLGLHYTRNGGTKLLGYSDSSHNVDIDDGKSTSGHIFYLGESPIIWSSTKQELVALSSCEAEFMAATEAAKQAIWLQELLSEVDGTQSELVVIKVDNKSAIALTKNPVFHGRSKHIHRRFHFIRECVENEQIEVEHVPGVDQKADILTKSLGRIKFKEMRRLIGVQDVSEENLKLKGEIVG</sequence>
<dbReference type="CDD" id="cd09272">
    <property type="entry name" value="RNase_HI_RT_Ty1"/>
    <property type="match status" value="1"/>
</dbReference>
<accession>A0A9W3DF06</accession>
<protein>
    <submittedName>
        <fullName evidence="3">Uncharacterized mitochondrial protein AtMg00810-like</fullName>
    </submittedName>
</protein>
<proteinExistence type="predicted"/>
<dbReference type="Proteomes" id="UP000504610">
    <property type="component" value="Chromosome 3"/>
</dbReference>
<dbReference type="Pfam" id="PF07727">
    <property type="entry name" value="RVT_2"/>
    <property type="match status" value="1"/>
</dbReference>